<dbReference type="InterPro" id="IPR010982">
    <property type="entry name" value="Lambda_DNA-bd_dom_sf"/>
</dbReference>
<reference evidence="2 5" key="1">
    <citation type="submission" date="2015-09" db="EMBL/GenBank/DDBJ databases">
        <authorList>
            <consortium name="Pathogen Informatics"/>
        </authorList>
    </citation>
    <scope>NUCLEOTIDE SEQUENCE [LARGE SCALE GENOMIC DNA]</scope>
    <source>
        <strain evidence="2 5">2789STDY5834939</strain>
    </source>
</reference>
<evidence type="ECO:0000313" key="7">
    <source>
        <dbReference type="Proteomes" id="UP000260828"/>
    </source>
</evidence>
<dbReference type="RefSeq" id="WP_055245465.1">
    <property type="nucleotide sequence ID" value="NZ_CABIWA010000018.1"/>
</dbReference>
<evidence type="ECO:0000313" key="6">
    <source>
        <dbReference type="Proteomes" id="UP000196386"/>
    </source>
</evidence>
<reference evidence="4 7" key="4">
    <citation type="submission" date="2018-08" db="EMBL/GenBank/DDBJ databases">
        <title>A genome reference for cultivated species of the human gut microbiota.</title>
        <authorList>
            <person name="Zou Y."/>
            <person name="Xue W."/>
            <person name="Luo G."/>
        </authorList>
    </citation>
    <scope>NUCLEOTIDE SEQUENCE [LARGE SCALE GENOMIC DNA]</scope>
    <source>
        <strain evidence="4 7">TF05-12AC</strain>
    </source>
</reference>
<dbReference type="EMBL" id="CZBE01000016">
    <property type="protein sequence ID" value="CUP91243.1"/>
    <property type="molecule type" value="Genomic_DNA"/>
</dbReference>
<protein>
    <submittedName>
        <fullName evidence="3">Transcriptional regulator</fullName>
    </submittedName>
</protein>
<reference evidence="3" key="3">
    <citation type="journal article" date="2018" name="BMC Genomics">
        <title>Whole genome sequencing and function prediction of 133 gut anaerobes isolated from chicken caecum in pure cultures.</title>
        <authorList>
            <person name="Medvecky M."/>
            <person name="Cejkova D."/>
            <person name="Polansky O."/>
            <person name="Karasova D."/>
            <person name="Kubasova T."/>
            <person name="Cizek A."/>
            <person name="Rychlik I."/>
        </authorList>
    </citation>
    <scope>NUCLEOTIDE SEQUENCE</scope>
    <source>
        <strain evidence="3">An175</strain>
    </source>
</reference>
<dbReference type="EMBL" id="QVME01000012">
    <property type="protein sequence ID" value="RGE65632.1"/>
    <property type="molecule type" value="Genomic_DNA"/>
</dbReference>
<evidence type="ECO:0000259" key="1">
    <source>
        <dbReference type="PROSITE" id="PS50943"/>
    </source>
</evidence>
<dbReference type="Gene3D" id="1.10.260.40">
    <property type="entry name" value="lambda repressor-like DNA-binding domains"/>
    <property type="match status" value="1"/>
</dbReference>
<dbReference type="GO" id="GO:0003677">
    <property type="term" value="F:DNA binding"/>
    <property type="evidence" value="ECO:0007669"/>
    <property type="project" value="InterPro"/>
</dbReference>
<dbReference type="Proteomes" id="UP000196386">
    <property type="component" value="Unassembled WGS sequence"/>
</dbReference>
<accession>A0A174S084</accession>
<evidence type="ECO:0000313" key="4">
    <source>
        <dbReference type="EMBL" id="RGE65632.1"/>
    </source>
</evidence>
<feature type="domain" description="HTH cro/C1-type" evidence="1">
    <location>
        <begin position="32"/>
        <end position="69"/>
    </location>
</feature>
<sequence>MDEPLIYEKYLRERITELCTQKDVLEHRMSLELGKSGSYIRSITSGMALPSVRELFNIISYFDMTPPEFFVGFDNKVSLRNQLREKLMSLSNEDSEKVAIFIDWIKK</sequence>
<dbReference type="OrthoDB" id="2187867at2"/>
<dbReference type="Proteomes" id="UP000095765">
    <property type="component" value="Unassembled WGS sequence"/>
</dbReference>
<dbReference type="InterPro" id="IPR001387">
    <property type="entry name" value="Cro/C1-type_HTH"/>
</dbReference>
<dbReference type="PROSITE" id="PS50943">
    <property type="entry name" value="HTH_CROC1"/>
    <property type="match status" value="1"/>
</dbReference>
<dbReference type="Proteomes" id="UP000260828">
    <property type="component" value="Unassembled WGS sequence"/>
</dbReference>
<dbReference type="SUPFAM" id="SSF47413">
    <property type="entry name" value="lambda repressor-like DNA-binding domains"/>
    <property type="match status" value="1"/>
</dbReference>
<dbReference type="EMBL" id="NFKP01000006">
    <property type="protein sequence ID" value="OUP70067.1"/>
    <property type="molecule type" value="Genomic_DNA"/>
</dbReference>
<evidence type="ECO:0000313" key="3">
    <source>
        <dbReference type="EMBL" id="OUP70067.1"/>
    </source>
</evidence>
<reference evidence="6" key="2">
    <citation type="submission" date="2017-04" db="EMBL/GenBank/DDBJ databases">
        <title>Function of individual gut microbiota members based on whole genome sequencing of pure cultures obtained from chicken caecum.</title>
        <authorList>
            <person name="Medvecky M."/>
            <person name="Cejkova D."/>
            <person name="Polansky O."/>
            <person name="Karasova D."/>
            <person name="Kubasova T."/>
            <person name="Cizek A."/>
            <person name="Rychlik I."/>
        </authorList>
    </citation>
    <scope>NUCLEOTIDE SEQUENCE [LARGE SCALE GENOMIC DNA]</scope>
    <source>
        <strain evidence="6">An175</strain>
    </source>
</reference>
<gene>
    <name evidence="3" type="ORF">B5F11_07025</name>
    <name evidence="4" type="ORF">DXC40_16620</name>
    <name evidence="2" type="ORF">ERS852551_02362</name>
</gene>
<name>A0A174S084_9FIRM</name>
<dbReference type="AlphaFoldDB" id="A0A174S084"/>
<evidence type="ECO:0000313" key="2">
    <source>
        <dbReference type="EMBL" id="CUP91243.1"/>
    </source>
</evidence>
<proteinExistence type="predicted"/>
<organism evidence="2 5">
    <name type="scientific">Anaerotruncus colihominis</name>
    <dbReference type="NCBI Taxonomy" id="169435"/>
    <lineage>
        <taxon>Bacteria</taxon>
        <taxon>Bacillati</taxon>
        <taxon>Bacillota</taxon>
        <taxon>Clostridia</taxon>
        <taxon>Eubacteriales</taxon>
        <taxon>Oscillospiraceae</taxon>
        <taxon>Anaerotruncus</taxon>
    </lineage>
</organism>
<evidence type="ECO:0000313" key="5">
    <source>
        <dbReference type="Proteomes" id="UP000095765"/>
    </source>
</evidence>